<gene>
    <name evidence="1" type="ORF">MILVUS5_LOCUS9076</name>
</gene>
<proteinExistence type="predicted"/>
<name>A0ACB0J255_TRIPR</name>
<dbReference type="Proteomes" id="UP001177021">
    <property type="component" value="Unassembled WGS sequence"/>
</dbReference>
<protein>
    <submittedName>
        <fullName evidence="1">Uncharacterized protein</fullName>
    </submittedName>
</protein>
<comment type="caution">
    <text evidence="1">The sequence shown here is derived from an EMBL/GenBank/DDBJ whole genome shotgun (WGS) entry which is preliminary data.</text>
</comment>
<evidence type="ECO:0000313" key="2">
    <source>
        <dbReference type="Proteomes" id="UP001177021"/>
    </source>
</evidence>
<reference evidence="1" key="1">
    <citation type="submission" date="2023-10" db="EMBL/GenBank/DDBJ databases">
        <authorList>
            <person name="Rodriguez Cubillos JULIANA M."/>
            <person name="De Vega J."/>
        </authorList>
    </citation>
    <scope>NUCLEOTIDE SEQUENCE</scope>
</reference>
<accession>A0ACB0J255</accession>
<keyword evidence="2" id="KW-1185">Reference proteome</keyword>
<evidence type="ECO:0000313" key="1">
    <source>
        <dbReference type="EMBL" id="CAJ2638976.1"/>
    </source>
</evidence>
<organism evidence="1 2">
    <name type="scientific">Trifolium pratense</name>
    <name type="common">Red clover</name>
    <dbReference type="NCBI Taxonomy" id="57577"/>
    <lineage>
        <taxon>Eukaryota</taxon>
        <taxon>Viridiplantae</taxon>
        <taxon>Streptophyta</taxon>
        <taxon>Embryophyta</taxon>
        <taxon>Tracheophyta</taxon>
        <taxon>Spermatophyta</taxon>
        <taxon>Magnoliopsida</taxon>
        <taxon>eudicotyledons</taxon>
        <taxon>Gunneridae</taxon>
        <taxon>Pentapetalae</taxon>
        <taxon>rosids</taxon>
        <taxon>fabids</taxon>
        <taxon>Fabales</taxon>
        <taxon>Fabaceae</taxon>
        <taxon>Papilionoideae</taxon>
        <taxon>50 kb inversion clade</taxon>
        <taxon>NPAAA clade</taxon>
        <taxon>Hologalegina</taxon>
        <taxon>IRL clade</taxon>
        <taxon>Trifolieae</taxon>
        <taxon>Trifolium</taxon>
    </lineage>
</organism>
<dbReference type="EMBL" id="CASHSV030000024">
    <property type="protein sequence ID" value="CAJ2638976.1"/>
    <property type="molecule type" value="Genomic_DNA"/>
</dbReference>
<sequence>MGYEMRVYGWIAMTILVICVSPCLSLEETNGGICNLYEGSWVYDESYPLYDSSKCPNIRTELDCLKYGRVDKQYLKYRWQPSNCNLPRFDGKRFLTNFKGKQIMFVGDSISRNQRQSLMCLLRSAVPEAKVIKQGMDPFINYTYSDYGVSIIVHHTTYLVDIEVEKIGRVLKLNSIKNGNIWKNMDVLVFNTWLWWNRSGADKPWDYIQIGDKIVKDMDRMEAFKTALTTWASWVDTEVDTNKTKVLFQGISPTHFNGAEWNESGTTCANETTPMKGSTSSVGLPPASYVLQDVLQKVTKPVHLFNITALSELRKDGHPGDHTINHHIDCVHWCIAGVPDTWNELLQALIIN</sequence>